<dbReference type="AlphaFoldDB" id="A0AAX2IHK0"/>
<proteinExistence type="predicted"/>
<reference evidence="1 3" key="1">
    <citation type="submission" date="2017-02" db="EMBL/GenBank/DDBJ databases">
        <authorList>
            <person name="Varghese N."/>
            <person name="Submissions S."/>
        </authorList>
    </citation>
    <scope>NUCLEOTIDE SEQUENCE [LARGE SCALE GENOMIC DNA]</scope>
    <source>
        <strain evidence="1 3">DSM 16775</strain>
    </source>
</reference>
<sequence>MKTVSREAVFFVLYNEFLEVGYNLCLDCCTKMGILKKLINQIFGNLDLNEIVNCYYFGFIFIKS</sequence>
<keyword evidence="3" id="KW-1185">Reference proteome</keyword>
<reference evidence="2 4" key="2">
    <citation type="submission" date="2018-06" db="EMBL/GenBank/DDBJ databases">
        <authorList>
            <consortium name="Pathogen Informatics"/>
            <person name="Doyle S."/>
        </authorList>
    </citation>
    <scope>NUCLEOTIDE SEQUENCE [LARGE SCALE GENOMIC DNA]</scope>
    <source>
        <strain evidence="2 4">NCTC11212</strain>
    </source>
</reference>
<protein>
    <submittedName>
        <fullName evidence="2">Uncharacterized protein</fullName>
    </submittedName>
</protein>
<dbReference type="EMBL" id="FUZE01000001">
    <property type="protein sequence ID" value="SKB39782.1"/>
    <property type="molecule type" value="Genomic_DNA"/>
</dbReference>
<gene>
    <name evidence="2" type="ORF">NCTC11212_00728</name>
    <name evidence="1" type="ORF">SAMN05421800_101409</name>
</gene>
<evidence type="ECO:0000313" key="3">
    <source>
        <dbReference type="Proteomes" id="UP000190669"/>
    </source>
</evidence>
<evidence type="ECO:0000313" key="2">
    <source>
        <dbReference type="EMBL" id="SQA87857.1"/>
    </source>
</evidence>
<dbReference type="Proteomes" id="UP000251937">
    <property type="component" value="Unassembled WGS sequence"/>
</dbReference>
<organism evidence="2 4">
    <name type="scientific">Chryseobacterium balustinum</name>
    <dbReference type="NCBI Taxonomy" id="246"/>
    <lineage>
        <taxon>Bacteria</taxon>
        <taxon>Pseudomonadati</taxon>
        <taxon>Bacteroidota</taxon>
        <taxon>Flavobacteriia</taxon>
        <taxon>Flavobacteriales</taxon>
        <taxon>Weeksellaceae</taxon>
        <taxon>Chryseobacterium group</taxon>
        <taxon>Chryseobacterium</taxon>
    </lineage>
</organism>
<evidence type="ECO:0000313" key="4">
    <source>
        <dbReference type="Proteomes" id="UP000251937"/>
    </source>
</evidence>
<dbReference type="EMBL" id="UAVR01000005">
    <property type="protein sequence ID" value="SQA87857.1"/>
    <property type="molecule type" value="Genomic_DNA"/>
</dbReference>
<comment type="caution">
    <text evidence="2">The sequence shown here is derived from an EMBL/GenBank/DDBJ whole genome shotgun (WGS) entry which is preliminary data.</text>
</comment>
<accession>A0AAX2IHK0</accession>
<dbReference type="Proteomes" id="UP000190669">
    <property type="component" value="Unassembled WGS sequence"/>
</dbReference>
<evidence type="ECO:0000313" key="1">
    <source>
        <dbReference type="EMBL" id="SKB39782.1"/>
    </source>
</evidence>
<name>A0AAX2IHK0_9FLAO</name>